<keyword evidence="3" id="KW-0813">Transport</keyword>
<keyword evidence="7 15" id="KW-1133">Transmembrane helix</keyword>
<proteinExistence type="inferred from homology"/>
<dbReference type="GeneID" id="101664635"/>
<evidence type="ECO:0000256" key="6">
    <source>
        <dbReference type="ARBA" id="ARBA00022729"/>
    </source>
</evidence>
<dbReference type="Proteomes" id="UP000694863">
    <property type="component" value="Unplaced"/>
</dbReference>
<keyword evidence="9" id="KW-1015">Disulfide bond</keyword>
<evidence type="ECO:0000256" key="2">
    <source>
        <dbReference type="ARBA" id="ARBA00007087"/>
    </source>
</evidence>
<name>A0ABM0IK79_ECHTE</name>
<feature type="region of interest" description="Disordered" evidence="14">
    <location>
        <begin position="1"/>
        <end position="39"/>
    </location>
</feature>
<feature type="transmembrane region" description="Helical" evidence="15">
    <location>
        <begin position="149"/>
        <end position="172"/>
    </location>
</feature>
<evidence type="ECO:0000256" key="1">
    <source>
        <dbReference type="ARBA" id="ARBA00004251"/>
    </source>
</evidence>
<comment type="subcellular location">
    <subcellularLocation>
        <location evidence="1">Cell membrane</location>
        <topology evidence="1">Single-pass type I membrane protein</topology>
    </subcellularLocation>
</comment>
<dbReference type="InterPro" id="IPR006985">
    <property type="entry name" value="RAMP"/>
</dbReference>
<keyword evidence="6" id="KW-0732">Signal</keyword>
<comment type="function">
    <text evidence="12">Accessory protein that interacts with and modulates the function of G-protein coupled receptors including calcitonin gene-related peptide type 1 receptor (CALCRL) and calcitonin receptor (CALCR). Required for the transport of CALCRL to the plasma membrane. Together with CALCRL, form the receptor complex for the calcitonin gene-related peptides CGRP1/CALCA and CGRP2/CALCB. Together with CALCR, form the AMYR1 receptor complex for amylin/IAPP and CGRP1/CALCA.</text>
</comment>
<evidence type="ECO:0000256" key="11">
    <source>
        <dbReference type="ARBA" id="ARBA00041071"/>
    </source>
</evidence>
<evidence type="ECO:0000313" key="17">
    <source>
        <dbReference type="RefSeq" id="XP_004701925.1"/>
    </source>
</evidence>
<reference evidence="17" key="1">
    <citation type="submission" date="2025-08" db="UniProtKB">
        <authorList>
            <consortium name="RefSeq"/>
        </authorList>
    </citation>
    <scope>IDENTIFICATION</scope>
</reference>
<evidence type="ECO:0000313" key="16">
    <source>
        <dbReference type="Proteomes" id="UP000694863"/>
    </source>
</evidence>
<evidence type="ECO:0000256" key="13">
    <source>
        <dbReference type="ARBA" id="ARBA00049674"/>
    </source>
</evidence>
<evidence type="ECO:0000256" key="4">
    <source>
        <dbReference type="ARBA" id="ARBA00022475"/>
    </source>
</evidence>
<dbReference type="PANTHER" id="PTHR14076:SF3">
    <property type="entry name" value="RECEPTOR ACTIVITY-MODIFYING PROTEIN 1"/>
    <property type="match status" value="1"/>
</dbReference>
<dbReference type="Gene3D" id="1.10.150.510">
    <property type="entry name" value="Receptor activity modifying family"/>
    <property type="match status" value="1"/>
</dbReference>
<dbReference type="Pfam" id="PF04901">
    <property type="entry name" value="RAMP"/>
    <property type="match status" value="1"/>
</dbReference>
<evidence type="ECO:0000256" key="10">
    <source>
        <dbReference type="ARBA" id="ARBA00023170"/>
    </source>
</evidence>
<organism evidence="16 17">
    <name type="scientific">Echinops telfairi</name>
    <name type="common">Lesser hedgehog tenrec</name>
    <dbReference type="NCBI Taxonomy" id="9371"/>
    <lineage>
        <taxon>Eukaryota</taxon>
        <taxon>Metazoa</taxon>
        <taxon>Chordata</taxon>
        <taxon>Craniata</taxon>
        <taxon>Vertebrata</taxon>
        <taxon>Euteleostomi</taxon>
        <taxon>Mammalia</taxon>
        <taxon>Eutheria</taxon>
        <taxon>Afrotheria</taxon>
        <taxon>Tenrecidae</taxon>
        <taxon>Tenrecinae</taxon>
        <taxon>Echinops</taxon>
    </lineage>
</organism>
<keyword evidence="16" id="KW-1185">Reference proteome</keyword>
<evidence type="ECO:0000256" key="8">
    <source>
        <dbReference type="ARBA" id="ARBA00023136"/>
    </source>
</evidence>
<dbReference type="InterPro" id="IPR038126">
    <property type="entry name" value="RAMP_sf"/>
</dbReference>
<dbReference type="PANTHER" id="PTHR14076">
    <property type="entry name" value="RECEPTOR ACTIVITY MODIFYING PROTEIN RAMP"/>
    <property type="match status" value="1"/>
</dbReference>
<dbReference type="RefSeq" id="XP_004701925.1">
    <property type="nucleotide sequence ID" value="XM_004701868.2"/>
</dbReference>
<sequence>MGAEEKRRLAGSGGMAEASSAPPPAHRDSGELEEQGAVHGGGGGAFPVRSLHVLLVTTACQDANYGQFIRELCLGRFQQDMEALGQTLWCDWNRTLGTYSELTKCTHHVADQLECFWPNAEVDRFFVTIHRHYFNSCPVSGRAVHDPPGSILCPFIVVPILVTLLVTLLVVWRSKSREGIV</sequence>
<accession>A0ABM0IK79</accession>
<evidence type="ECO:0000256" key="14">
    <source>
        <dbReference type="SAM" id="MobiDB-lite"/>
    </source>
</evidence>
<keyword evidence="10 17" id="KW-0675">Receptor</keyword>
<comment type="subunit">
    <text evidence="13">Heterodimer of CALCRL and RAMP1; the interaction induces allosteric modulation of CALCRL function and CGRP1/CALCA and CGRP2/CALCB ligand specificity. Heterodimer of CALCR and RAMP1; interaction forms the AMYR1 receptor complex for amylin/IAPP and CGRP1/CALCA ligands.</text>
</comment>
<keyword evidence="8 15" id="KW-0472">Membrane</keyword>
<evidence type="ECO:0000256" key="15">
    <source>
        <dbReference type="SAM" id="Phobius"/>
    </source>
</evidence>
<gene>
    <name evidence="17" type="primary">RAMP1</name>
</gene>
<evidence type="ECO:0000256" key="7">
    <source>
        <dbReference type="ARBA" id="ARBA00022989"/>
    </source>
</evidence>
<keyword evidence="5 15" id="KW-0812">Transmembrane</keyword>
<evidence type="ECO:0000256" key="12">
    <source>
        <dbReference type="ARBA" id="ARBA00049570"/>
    </source>
</evidence>
<evidence type="ECO:0000256" key="9">
    <source>
        <dbReference type="ARBA" id="ARBA00023157"/>
    </source>
</evidence>
<evidence type="ECO:0000256" key="5">
    <source>
        <dbReference type="ARBA" id="ARBA00022692"/>
    </source>
</evidence>
<evidence type="ECO:0000256" key="3">
    <source>
        <dbReference type="ARBA" id="ARBA00022448"/>
    </source>
</evidence>
<protein>
    <recommendedName>
        <fullName evidence="11">Receptor activity-modifying protein 1</fullName>
    </recommendedName>
</protein>
<keyword evidence="4" id="KW-1003">Cell membrane</keyword>
<comment type="similarity">
    <text evidence="2">Belongs to the RAMP family.</text>
</comment>